<dbReference type="SUPFAM" id="SSF54523">
    <property type="entry name" value="Pili subunits"/>
    <property type="match status" value="1"/>
</dbReference>
<feature type="region of interest" description="Disordered" evidence="10">
    <location>
        <begin position="112"/>
        <end position="159"/>
    </location>
</feature>
<feature type="domain" description="T2SS protein K first SAM-like" evidence="13">
    <location>
        <begin position="103"/>
        <end position="267"/>
    </location>
</feature>
<evidence type="ECO:0000256" key="1">
    <source>
        <dbReference type="ARBA" id="ARBA00004533"/>
    </source>
</evidence>
<keyword evidence="9 11" id="KW-0472">Membrane</keyword>
<evidence type="ECO:0000256" key="11">
    <source>
        <dbReference type="SAM" id="Phobius"/>
    </source>
</evidence>
<dbReference type="GO" id="GO:0005886">
    <property type="term" value="C:plasma membrane"/>
    <property type="evidence" value="ECO:0007669"/>
    <property type="project" value="UniProtKB-SubCell"/>
</dbReference>
<keyword evidence="3" id="KW-0813">Transport</keyword>
<dbReference type="InterPro" id="IPR005628">
    <property type="entry name" value="GspK"/>
</dbReference>
<dbReference type="RefSeq" id="WP_131907316.1">
    <property type="nucleotide sequence ID" value="NZ_BAAAFU010000007.1"/>
</dbReference>
<accession>A0A4R1ENJ1</accession>
<proteinExistence type="inferred from homology"/>
<keyword evidence="6 11" id="KW-0812">Transmembrane</keyword>
<keyword evidence="7" id="KW-0653">Protein transport</keyword>
<feature type="compositionally biased region" description="Low complexity" evidence="10">
    <location>
        <begin position="114"/>
        <end position="143"/>
    </location>
</feature>
<evidence type="ECO:0000313" key="14">
    <source>
        <dbReference type="EMBL" id="TCJ82816.1"/>
    </source>
</evidence>
<evidence type="ECO:0000256" key="4">
    <source>
        <dbReference type="ARBA" id="ARBA00022475"/>
    </source>
</evidence>
<dbReference type="Gene3D" id="3.30.1300.30">
    <property type="entry name" value="GSPII I/J protein-like"/>
    <property type="match status" value="1"/>
</dbReference>
<dbReference type="InterPro" id="IPR045584">
    <property type="entry name" value="Pilin-like"/>
</dbReference>
<organism evidence="14 15">
    <name type="scientific">Cocleimonas flava</name>
    <dbReference type="NCBI Taxonomy" id="634765"/>
    <lineage>
        <taxon>Bacteria</taxon>
        <taxon>Pseudomonadati</taxon>
        <taxon>Pseudomonadota</taxon>
        <taxon>Gammaproteobacteria</taxon>
        <taxon>Thiotrichales</taxon>
        <taxon>Thiotrichaceae</taxon>
        <taxon>Cocleimonas</taxon>
    </lineage>
</organism>
<dbReference type="EMBL" id="SMFQ01000005">
    <property type="protein sequence ID" value="TCJ82816.1"/>
    <property type="molecule type" value="Genomic_DNA"/>
</dbReference>
<dbReference type="InterPro" id="IPR049031">
    <property type="entry name" value="T2SSK_SAM-like_1st"/>
</dbReference>
<evidence type="ECO:0000256" key="9">
    <source>
        <dbReference type="ARBA" id="ARBA00023136"/>
    </source>
</evidence>
<dbReference type="AlphaFoldDB" id="A0A4R1ENJ1"/>
<evidence type="ECO:0000256" key="3">
    <source>
        <dbReference type="ARBA" id="ARBA00022448"/>
    </source>
</evidence>
<dbReference type="InterPro" id="IPR049179">
    <property type="entry name" value="T2SSK_SAM-like_2nd"/>
</dbReference>
<evidence type="ECO:0000256" key="7">
    <source>
        <dbReference type="ARBA" id="ARBA00022927"/>
    </source>
</evidence>
<comment type="subcellular location">
    <subcellularLocation>
        <location evidence="1">Cell inner membrane</location>
    </subcellularLocation>
</comment>
<evidence type="ECO:0000256" key="6">
    <source>
        <dbReference type="ARBA" id="ARBA00022692"/>
    </source>
</evidence>
<dbReference type="GO" id="GO:0009306">
    <property type="term" value="P:protein secretion"/>
    <property type="evidence" value="ECO:0007669"/>
    <property type="project" value="InterPro"/>
</dbReference>
<keyword evidence="5" id="KW-0997">Cell inner membrane</keyword>
<dbReference type="InterPro" id="IPR038072">
    <property type="entry name" value="GspK_central_sf"/>
</dbReference>
<evidence type="ECO:0000256" key="8">
    <source>
        <dbReference type="ARBA" id="ARBA00022989"/>
    </source>
</evidence>
<dbReference type="Pfam" id="PF03934">
    <property type="entry name" value="T2SSK"/>
    <property type="match status" value="1"/>
</dbReference>
<reference evidence="14 15" key="1">
    <citation type="submission" date="2019-03" db="EMBL/GenBank/DDBJ databases">
        <title>Genomic Encyclopedia of Type Strains, Phase IV (KMG-IV): sequencing the most valuable type-strain genomes for metagenomic binning, comparative biology and taxonomic classification.</title>
        <authorList>
            <person name="Goeker M."/>
        </authorList>
    </citation>
    <scope>NUCLEOTIDE SEQUENCE [LARGE SCALE GENOMIC DNA]</scope>
    <source>
        <strain evidence="14 15">DSM 24830</strain>
    </source>
</reference>
<keyword evidence="8 11" id="KW-1133">Transmembrane helix</keyword>
<feature type="region of interest" description="Disordered" evidence="10">
    <location>
        <begin position="200"/>
        <end position="223"/>
    </location>
</feature>
<name>A0A4R1ENJ1_9GAMM</name>
<keyword evidence="4" id="KW-1003">Cell membrane</keyword>
<sequence length="394" mass="44077">MPKQQKGIALITAMIITSIAVSLAGMIMYRQQIQIRLSSNIGHFEQAYLYANGMEDWAGTILDQSFEDHPDYDSLTDDWYTETGIVLPITGGIMQGKLYDLQARINLNSLNRPKSLNKTSSTSSNSSTTTNASLVAGNENTDTNNEEQENTEDKDENNEKYYYPAETARQRLINLMTIEVDPEQELGPPENFTDILKDWIDSDQDNGNKEQGANGSGNGAESPYYQTLEPAYFSADTTMISLTELRLLKEMKEGIYKKLARYTTTLPIVDNANKTTSTPININTAEKPVLLAIGLTPDKADELIELVKETPFENINDFLESSIVSNDIKTESNPDGAVDTDQLDVKTNFFYLEGRVEINNTRIFINSILERKNGKVSVIMRDFSNPQSITKVIN</sequence>
<dbReference type="Proteomes" id="UP000294887">
    <property type="component" value="Unassembled WGS sequence"/>
</dbReference>
<dbReference type="PANTHER" id="PTHR38831">
    <property type="entry name" value="TYPE II SECRETION SYSTEM PROTEIN K"/>
    <property type="match status" value="1"/>
</dbReference>
<evidence type="ECO:0000313" key="15">
    <source>
        <dbReference type="Proteomes" id="UP000294887"/>
    </source>
</evidence>
<dbReference type="Gene3D" id="1.10.40.60">
    <property type="entry name" value="EpsJ-like"/>
    <property type="match status" value="2"/>
</dbReference>
<evidence type="ECO:0000256" key="2">
    <source>
        <dbReference type="ARBA" id="ARBA00007246"/>
    </source>
</evidence>
<dbReference type="SUPFAM" id="SSF158544">
    <property type="entry name" value="GspK insert domain-like"/>
    <property type="match status" value="1"/>
</dbReference>
<evidence type="ECO:0000259" key="13">
    <source>
        <dbReference type="Pfam" id="PF21687"/>
    </source>
</evidence>
<feature type="domain" description="T2SS protein K second SAM-like" evidence="12">
    <location>
        <begin position="280"/>
        <end position="326"/>
    </location>
</feature>
<gene>
    <name evidence="14" type="ORF">EV695_3552</name>
</gene>
<dbReference type="OrthoDB" id="9788973at2"/>
<evidence type="ECO:0000256" key="5">
    <source>
        <dbReference type="ARBA" id="ARBA00022519"/>
    </source>
</evidence>
<evidence type="ECO:0000256" key="10">
    <source>
        <dbReference type="SAM" id="MobiDB-lite"/>
    </source>
</evidence>
<dbReference type="PIRSF" id="PIRSF002786">
    <property type="entry name" value="XcpX"/>
    <property type="match status" value="1"/>
</dbReference>
<protein>
    <submittedName>
        <fullName evidence="14">Type II secretory pathway component PulK</fullName>
    </submittedName>
</protein>
<keyword evidence="15" id="KW-1185">Reference proteome</keyword>
<dbReference type="NCBIfam" id="NF037980">
    <property type="entry name" value="T2SS_GspK"/>
    <property type="match status" value="1"/>
</dbReference>
<evidence type="ECO:0000259" key="12">
    <source>
        <dbReference type="Pfam" id="PF03934"/>
    </source>
</evidence>
<comment type="similarity">
    <text evidence="2">Belongs to the GSP K family.</text>
</comment>
<feature type="transmembrane region" description="Helical" evidence="11">
    <location>
        <begin position="7"/>
        <end position="29"/>
    </location>
</feature>
<comment type="caution">
    <text evidence="14">The sequence shown here is derived from an EMBL/GenBank/DDBJ whole genome shotgun (WGS) entry which is preliminary data.</text>
</comment>
<dbReference type="Pfam" id="PF21687">
    <property type="entry name" value="T2SSK_1st"/>
    <property type="match status" value="1"/>
</dbReference>
<feature type="compositionally biased region" description="Acidic residues" evidence="10">
    <location>
        <begin position="144"/>
        <end position="156"/>
    </location>
</feature>
<dbReference type="PANTHER" id="PTHR38831:SF1">
    <property type="entry name" value="TYPE II SECRETION SYSTEM PROTEIN K-RELATED"/>
    <property type="match status" value="1"/>
</dbReference>